<keyword evidence="2" id="KW-1185">Reference proteome</keyword>
<evidence type="ECO:0000313" key="3">
    <source>
        <dbReference type="RefSeq" id="XP_070318530.1"/>
    </source>
</evidence>
<feature type="compositionally biased region" description="Low complexity" evidence="1">
    <location>
        <begin position="843"/>
        <end position="852"/>
    </location>
</feature>
<dbReference type="GeneID" id="139033409"/>
<feature type="region of interest" description="Disordered" evidence="1">
    <location>
        <begin position="512"/>
        <end position="596"/>
    </location>
</feature>
<feature type="compositionally biased region" description="Basic and acidic residues" evidence="1">
    <location>
        <begin position="714"/>
        <end position="732"/>
    </location>
</feature>
<dbReference type="RefSeq" id="XP_070318530.1">
    <property type="nucleotide sequence ID" value="XM_070462429.1"/>
</dbReference>
<feature type="compositionally biased region" description="Basic and acidic residues" evidence="1">
    <location>
        <begin position="329"/>
        <end position="344"/>
    </location>
</feature>
<feature type="region of interest" description="Disordered" evidence="1">
    <location>
        <begin position="667"/>
        <end position="934"/>
    </location>
</feature>
<sequence length="1055" mass="110195">MPGAANPVPPPDTPVCSLSRPPALVEPSGAGTVKGRAPGPQLDLPPGAAISRWGVLTTLRCHGEARAPSWAPEISSLWRHPRCWGRSDHRGPACPRSHPQGAFDLNVYVTAAARKPISDPRGRHGGKVEAARWVACRRSWAAPSGCDHHPPEPTELRSPPCTWPTRHLRQPGSSGFDVLGLVSEAKVPVSRASWERWSSGPQVEPHIPSSRLFLGPRSPPSLQSDGSQPPGPTARDSGPWGCPGWVGGGAAKPRGDLGSSWKPVSRKPLAGVCPELEGTFGGGEQDERALGRRAGLGRPLVGCGVGGREDPHTLPKCPGRQWDPAVSSKAEDAGRAESIPKDRPSPVGCLDRTARSEDRDQLKAREPGGPGVGDDLDRPPVPAPLPGGPSPALRPQPLPCTQGVLTSEWGMRGPPSAAQRPRSSLAQRQPCRARFNWGRQDVRTRGPRARAGGEGAPARAARSRGPGLARLNGPSQRKGNVRGLSVIPLGASNQGDSVLGLPQLRVPLKAPRAPCQDRSWSQAIWGPGTRWGPGETQEQSFGPKELVAGCPKSQPSHRGLPPRRQLPQPGRELGEGEEETLGEGGWGQGPPRCDPAPHLSVPLCEVGVIWRPGARPGEPRVASREKATRGLGGAQGGREVWALQQEFQELRRGCGTLGQAARPFGHSEALLWPEGVRGSPRRSSEAKQEGGLCGVGTQGHLLPGAPRLPSRPEGLMRPDPRREVWGKADGGVRRGRGPPRPSPGPPPLPHSPPPPPAPPPPPGPPRPWSGLRGGGSAEGAPWAPLKGPLMFANPGLSGGRGPGCWPNNRRLKGGRGGRCPGRPAPDPGGPGTPDRRMGRRCARAPGGEAPSRGGRGGPGPSAPSGGAAVPRPQAGRGGLPSQTGRAPPERDPGFQRRPWPGPSASPGLRREGAPGGAGHPPPCPQANSECKHSSPCRALGSNRARAFPQVLGARPRGWWLPGSGVLAVERAGTGPTPPLWLERVLTTEVAGQERHSVAAGGWPGLNHGTSSSPPSAWHLTALWAFPQPSKGTVGPARAGPFISWVASWGLADAGG</sequence>
<organism evidence="2 3">
    <name type="scientific">Odocoileus virginianus</name>
    <name type="common">White-tailed deer</name>
    <dbReference type="NCBI Taxonomy" id="9874"/>
    <lineage>
        <taxon>Eukaryota</taxon>
        <taxon>Metazoa</taxon>
        <taxon>Chordata</taxon>
        <taxon>Craniata</taxon>
        <taxon>Vertebrata</taxon>
        <taxon>Euteleostomi</taxon>
        <taxon>Mammalia</taxon>
        <taxon>Eutheria</taxon>
        <taxon>Laurasiatheria</taxon>
        <taxon>Artiodactyla</taxon>
        <taxon>Ruminantia</taxon>
        <taxon>Pecora</taxon>
        <taxon>Cervidae</taxon>
        <taxon>Odocoileinae</taxon>
        <taxon>Odocoileus</taxon>
    </lineage>
</organism>
<protein>
    <submittedName>
        <fullName evidence="3">Collagen alpha-1(I) chain-like</fullName>
    </submittedName>
</protein>
<proteinExistence type="predicted"/>
<feature type="region of interest" description="Disordered" evidence="1">
    <location>
        <begin position="613"/>
        <end position="636"/>
    </location>
</feature>
<feature type="region of interest" description="Disordered" evidence="1">
    <location>
        <begin position="1"/>
        <end position="44"/>
    </location>
</feature>
<evidence type="ECO:0000256" key="1">
    <source>
        <dbReference type="SAM" id="MobiDB-lite"/>
    </source>
</evidence>
<feature type="compositionally biased region" description="Basic and acidic residues" evidence="1">
    <location>
        <begin position="352"/>
        <end position="366"/>
    </location>
</feature>
<dbReference type="Proteomes" id="UP001652640">
    <property type="component" value="Unplaced"/>
</dbReference>
<feature type="region of interest" description="Disordered" evidence="1">
    <location>
        <begin position="194"/>
        <end position="480"/>
    </location>
</feature>
<feature type="compositionally biased region" description="Low complexity" evidence="1">
    <location>
        <begin position="558"/>
        <end position="571"/>
    </location>
</feature>
<gene>
    <name evidence="3" type="primary">LOC139033409</name>
</gene>
<feature type="compositionally biased region" description="Low complexity" evidence="1">
    <location>
        <begin position="862"/>
        <end position="872"/>
    </location>
</feature>
<evidence type="ECO:0000313" key="2">
    <source>
        <dbReference type="Proteomes" id="UP001652640"/>
    </source>
</evidence>
<feature type="compositionally biased region" description="Low complexity" evidence="1">
    <location>
        <begin position="456"/>
        <end position="470"/>
    </location>
</feature>
<feature type="compositionally biased region" description="Basic and acidic residues" evidence="1">
    <location>
        <begin position="617"/>
        <end position="628"/>
    </location>
</feature>
<reference evidence="3" key="1">
    <citation type="submission" date="2025-08" db="UniProtKB">
        <authorList>
            <consortium name="RefSeq"/>
        </authorList>
    </citation>
    <scope>IDENTIFICATION</scope>
    <source>
        <tissue evidence="3">Tongue muscle</tissue>
    </source>
</reference>
<feature type="compositionally biased region" description="Pro residues" evidence="1">
    <location>
        <begin position="379"/>
        <end position="398"/>
    </location>
</feature>
<feature type="compositionally biased region" description="Pro residues" evidence="1">
    <location>
        <begin position="738"/>
        <end position="767"/>
    </location>
</feature>
<name>A0ABM4HSH9_ODOVR</name>
<accession>A0ABM4HSH9</accession>